<dbReference type="PRINTS" id="PR00452">
    <property type="entry name" value="SH3DOMAIN"/>
</dbReference>
<dbReference type="PROSITE" id="PS51021">
    <property type="entry name" value="BAR"/>
    <property type="match status" value="1"/>
</dbReference>
<dbReference type="EMBL" id="MBFR01000149">
    <property type="protein sequence ID" value="PVU92801.1"/>
    <property type="molecule type" value="Genomic_DNA"/>
</dbReference>
<dbReference type="SUPFAM" id="SSF103657">
    <property type="entry name" value="BAR/IMD domain-like"/>
    <property type="match status" value="1"/>
</dbReference>
<dbReference type="InterPro" id="IPR046982">
    <property type="entry name" value="BIN3/RVS161-like"/>
</dbReference>
<evidence type="ECO:0000259" key="5">
    <source>
        <dbReference type="PROSITE" id="PS51021"/>
    </source>
</evidence>
<dbReference type="InterPro" id="IPR004148">
    <property type="entry name" value="BAR_dom"/>
</dbReference>
<dbReference type="GO" id="GO:0006897">
    <property type="term" value="P:endocytosis"/>
    <property type="evidence" value="ECO:0007669"/>
    <property type="project" value="InterPro"/>
</dbReference>
<dbReference type="PANTHER" id="PTHR47174:SF1">
    <property type="entry name" value="REDUCED VIABILITY UPON STARVATION PROTEIN 167"/>
    <property type="match status" value="1"/>
</dbReference>
<dbReference type="STRING" id="133385.A0A2T9YKD2"/>
<gene>
    <name evidence="6" type="ORF">BB561_003611</name>
</gene>
<evidence type="ECO:0000313" key="7">
    <source>
        <dbReference type="Proteomes" id="UP000245383"/>
    </source>
</evidence>
<keyword evidence="7" id="KW-1185">Reference proteome</keyword>
<dbReference type="PROSITE" id="PS50002">
    <property type="entry name" value="SH3"/>
    <property type="match status" value="1"/>
</dbReference>
<dbReference type="Gene3D" id="1.20.1270.60">
    <property type="entry name" value="Arfaptin homology (AH) domain/BAR domain"/>
    <property type="match status" value="1"/>
</dbReference>
<dbReference type="GO" id="GO:0043332">
    <property type="term" value="C:mating projection tip"/>
    <property type="evidence" value="ECO:0007669"/>
    <property type="project" value="TreeGrafter"/>
</dbReference>
<dbReference type="InterPro" id="IPR027267">
    <property type="entry name" value="AH/BAR_dom_sf"/>
</dbReference>
<proteinExistence type="predicted"/>
<dbReference type="GO" id="GO:0030479">
    <property type="term" value="C:actin cortical patch"/>
    <property type="evidence" value="ECO:0007669"/>
    <property type="project" value="TreeGrafter"/>
</dbReference>
<reference evidence="6 7" key="1">
    <citation type="journal article" date="2018" name="MBio">
        <title>Comparative Genomics Reveals the Core Gene Toolbox for the Fungus-Insect Symbiosis.</title>
        <authorList>
            <person name="Wang Y."/>
            <person name="Stata M."/>
            <person name="Wang W."/>
            <person name="Stajich J.E."/>
            <person name="White M.M."/>
            <person name="Moncalvo J.M."/>
        </authorList>
    </citation>
    <scope>NUCLEOTIDE SEQUENCE [LARGE SCALE GENOMIC DNA]</scope>
    <source>
        <strain evidence="6 7">SWE-8-4</strain>
    </source>
</reference>
<keyword evidence="1 2" id="KW-0728">SH3 domain</keyword>
<dbReference type="GO" id="GO:1990528">
    <property type="term" value="C:Rvs161p-Rvs167p complex"/>
    <property type="evidence" value="ECO:0007669"/>
    <property type="project" value="TreeGrafter"/>
</dbReference>
<dbReference type="Pfam" id="PF00018">
    <property type="entry name" value="SH3_1"/>
    <property type="match status" value="1"/>
</dbReference>
<evidence type="ECO:0000256" key="2">
    <source>
        <dbReference type="PROSITE-ProRule" id="PRU00192"/>
    </source>
</evidence>
<feature type="domain" description="SH3" evidence="4">
    <location>
        <begin position="400"/>
        <end position="459"/>
    </location>
</feature>
<dbReference type="InterPro" id="IPR036028">
    <property type="entry name" value="SH3-like_dom_sf"/>
</dbReference>
<dbReference type="PANTHER" id="PTHR47174">
    <property type="entry name" value="BRIDGING INTEGRATOR 3"/>
    <property type="match status" value="1"/>
</dbReference>
<dbReference type="GO" id="GO:0097320">
    <property type="term" value="P:plasma membrane tubulation"/>
    <property type="evidence" value="ECO:0007669"/>
    <property type="project" value="TreeGrafter"/>
</dbReference>
<dbReference type="OrthoDB" id="5971719at2759"/>
<dbReference type="SMART" id="SM00326">
    <property type="entry name" value="SH3"/>
    <property type="match status" value="1"/>
</dbReference>
<feature type="compositionally biased region" description="Polar residues" evidence="3">
    <location>
        <begin position="380"/>
        <end position="389"/>
    </location>
</feature>
<sequence length="459" mass="52360">MSWKGFKKAFVRLPHQITSKVSKGNTTQDSEFGFLVKEVKALESQVKILYSRAAEFRDNVNGMLSFQNKFLEVMADMLGPVDFALLNENQTKYSENQAESSLRGISESYSKMVSTIVQNIQPKLDSFDTNIISPLMEISGLIKNMNSVIDKRNHKLIDYDRHRSTYEKYETKGFQPGGRSLPDEQAFQKYTALFEDASRNYNFYNNMVKNDLRVLTTHRDDLTKIITERIARIQREVYSSLCDSLLNAIQQSNYIDINLDISYESAELWGLAKRNLDQINICGNRVGGIKPKANFMSTLSRKSTKKDFLSAKIPNKKSSISQVEIPNNTRTSSSRHNSYAAPQMQMPSQSQPQNTEQLPAYYSEYDSQNNAPPQQNKNPVISNNTSQVNRAFPSAPLPPRRIEHVIALYDYNSGVEGDLKFKVNDLIEVLERTESSEDWWTGKLNGEIGVFPSNYVRLQ</sequence>
<dbReference type="GO" id="GO:0031097">
    <property type="term" value="C:medial cortex"/>
    <property type="evidence" value="ECO:0007669"/>
    <property type="project" value="TreeGrafter"/>
</dbReference>
<evidence type="ECO:0000256" key="3">
    <source>
        <dbReference type="SAM" id="MobiDB-lite"/>
    </source>
</evidence>
<dbReference type="Gene3D" id="2.30.30.40">
    <property type="entry name" value="SH3 Domains"/>
    <property type="match status" value="1"/>
</dbReference>
<dbReference type="Proteomes" id="UP000245383">
    <property type="component" value="Unassembled WGS sequence"/>
</dbReference>
<dbReference type="FunFam" id="2.30.30.40:FF:000100">
    <property type="entry name" value="SH3 domain-containing YSC84-like protein 1"/>
    <property type="match status" value="1"/>
</dbReference>
<evidence type="ECO:0000256" key="1">
    <source>
        <dbReference type="ARBA" id="ARBA00022443"/>
    </source>
</evidence>
<dbReference type="SUPFAM" id="SSF50044">
    <property type="entry name" value="SH3-domain"/>
    <property type="match status" value="1"/>
</dbReference>
<evidence type="ECO:0000313" key="6">
    <source>
        <dbReference type="EMBL" id="PVU92801.1"/>
    </source>
</evidence>
<feature type="domain" description="BAR" evidence="5">
    <location>
        <begin position="17"/>
        <end position="258"/>
    </location>
</feature>
<dbReference type="GO" id="GO:0051666">
    <property type="term" value="P:actin cortical patch localization"/>
    <property type="evidence" value="ECO:0007669"/>
    <property type="project" value="InterPro"/>
</dbReference>
<dbReference type="AlphaFoldDB" id="A0A2T9YKD2"/>
<dbReference type="Pfam" id="PF03114">
    <property type="entry name" value="BAR"/>
    <property type="match status" value="1"/>
</dbReference>
<dbReference type="SMART" id="SM00721">
    <property type="entry name" value="BAR"/>
    <property type="match status" value="1"/>
</dbReference>
<organism evidence="6 7">
    <name type="scientific">Smittium simulii</name>
    <dbReference type="NCBI Taxonomy" id="133385"/>
    <lineage>
        <taxon>Eukaryota</taxon>
        <taxon>Fungi</taxon>
        <taxon>Fungi incertae sedis</taxon>
        <taxon>Zoopagomycota</taxon>
        <taxon>Kickxellomycotina</taxon>
        <taxon>Harpellomycetes</taxon>
        <taxon>Harpellales</taxon>
        <taxon>Legeriomycetaceae</taxon>
        <taxon>Smittium</taxon>
    </lineage>
</organism>
<feature type="compositionally biased region" description="Low complexity" evidence="3">
    <location>
        <begin position="368"/>
        <end position="379"/>
    </location>
</feature>
<comment type="caution">
    <text evidence="6">The sequence shown here is derived from an EMBL/GenBank/DDBJ whole genome shotgun (WGS) entry which is preliminary data.</text>
</comment>
<protein>
    <recommendedName>
        <fullName evidence="8">SH3 domain-containing protein</fullName>
    </recommendedName>
</protein>
<evidence type="ECO:0000259" key="4">
    <source>
        <dbReference type="PROSITE" id="PS50002"/>
    </source>
</evidence>
<feature type="compositionally biased region" description="Low complexity" evidence="3">
    <location>
        <begin position="327"/>
        <end position="353"/>
    </location>
</feature>
<dbReference type="InterPro" id="IPR001452">
    <property type="entry name" value="SH3_domain"/>
</dbReference>
<feature type="region of interest" description="Disordered" evidence="3">
    <location>
        <begin position="319"/>
        <end position="396"/>
    </location>
</feature>
<accession>A0A2T9YKD2</accession>
<name>A0A2T9YKD2_9FUNG</name>
<dbReference type="GO" id="GO:0008289">
    <property type="term" value="F:lipid binding"/>
    <property type="evidence" value="ECO:0007669"/>
    <property type="project" value="TreeGrafter"/>
</dbReference>
<evidence type="ECO:0008006" key="8">
    <source>
        <dbReference type="Google" id="ProtNLM"/>
    </source>
</evidence>